<evidence type="ECO:0000256" key="1">
    <source>
        <dbReference type="SAM" id="MobiDB-lite"/>
    </source>
</evidence>
<name>A0A8C3F1W5_CHRPI</name>
<accession>A0A8C3F1W5</accession>
<feature type="compositionally biased region" description="Polar residues" evidence="1">
    <location>
        <begin position="59"/>
        <end position="74"/>
    </location>
</feature>
<reference evidence="3" key="2">
    <citation type="submission" date="2025-09" db="UniProtKB">
        <authorList>
            <consortium name="Ensembl"/>
        </authorList>
    </citation>
    <scope>IDENTIFICATION</scope>
</reference>
<feature type="region of interest" description="Disordered" evidence="1">
    <location>
        <begin position="47"/>
        <end position="74"/>
    </location>
</feature>
<dbReference type="Ensembl" id="ENSCPBT00000002035.1">
    <property type="protein sequence ID" value="ENSCPBP00000001643.1"/>
    <property type="gene ID" value="ENSCPBG00000001325.1"/>
</dbReference>
<keyword evidence="4" id="KW-1185">Reference proteome</keyword>
<organism evidence="3 4">
    <name type="scientific">Chrysemys picta bellii</name>
    <name type="common">Western painted turtle</name>
    <name type="synonym">Emys bellii</name>
    <dbReference type="NCBI Taxonomy" id="8478"/>
    <lineage>
        <taxon>Eukaryota</taxon>
        <taxon>Metazoa</taxon>
        <taxon>Chordata</taxon>
        <taxon>Craniata</taxon>
        <taxon>Vertebrata</taxon>
        <taxon>Euteleostomi</taxon>
        <taxon>Archelosauria</taxon>
        <taxon>Testudinata</taxon>
        <taxon>Testudines</taxon>
        <taxon>Cryptodira</taxon>
        <taxon>Durocryptodira</taxon>
        <taxon>Testudinoidea</taxon>
        <taxon>Emydidae</taxon>
        <taxon>Chrysemys</taxon>
    </lineage>
</organism>
<dbReference type="SUPFAM" id="SSF51445">
    <property type="entry name" value="(Trans)glycosidases"/>
    <property type="match status" value="1"/>
</dbReference>
<protein>
    <recommendedName>
        <fullName evidence="2">Glycoside hydrolase 35 catalytic domain-containing protein</fullName>
    </recommendedName>
</protein>
<evidence type="ECO:0000259" key="2">
    <source>
        <dbReference type="Pfam" id="PF01301"/>
    </source>
</evidence>
<evidence type="ECO:0000313" key="3">
    <source>
        <dbReference type="Ensembl" id="ENSCPBP00000001643.1"/>
    </source>
</evidence>
<dbReference type="Gene3D" id="3.20.20.80">
    <property type="entry name" value="Glycosidases"/>
    <property type="match status" value="1"/>
</dbReference>
<proteinExistence type="predicted"/>
<dbReference type="Pfam" id="PF01301">
    <property type="entry name" value="Glyco_hydro_35"/>
    <property type="match status" value="1"/>
</dbReference>
<reference evidence="3" key="1">
    <citation type="submission" date="2025-08" db="UniProtKB">
        <authorList>
            <consortium name="Ensembl"/>
        </authorList>
    </citation>
    <scope>IDENTIFICATION</scope>
</reference>
<sequence length="74" mass="8137">MGQQEVDYAHDCFRKDGAPFRYVSGSIHYARVPRPAWHDRLRKMYMSGHGSRPGVPGSCPQTRVSCGASVSSGP</sequence>
<dbReference type="InterPro" id="IPR017853">
    <property type="entry name" value="GH"/>
</dbReference>
<dbReference type="Proteomes" id="UP000694380">
    <property type="component" value="Unplaced"/>
</dbReference>
<dbReference type="InterPro" id="IPR031330">
    <property type="entry name" value="Gly_Hdrlase_35_cat"/>
</dbReference>
<feature type="domain" description="Glycoside hydrolase 35 catalytic" evidence="2">
    <location>
        <begin position="13"/>
        <end position="48"/>
    </location>
</feature>
<dbReference type="AlphaFoldDB" id="A0A8C3F1W5"/>
<evidence type="ECO:0000313" key="4">
    <source>
        <dbReference type="Proteomes" id="UP000694380"/>
    </source>
</evidence>